<sequence>MNKMSSLALFALAVAVPALSADAPATKPAAAPTTEQVLEQFRTDMQATAADVMAKGLTLSGDQAAKFWPMFDAFQKEQKAIIDEQLKAAMAYREHFASLNDADATAYINSLLDRDQKIHDLRAKYLKKFQEVVPTRIAARAIQIDRRLGLVSQVKISSQIPLIR</sequence>
<dbReference type="AlphaFoldDB" id="A0A841HFE1"/>
<comment type="caution">
    <text evidence="2">The sequence shown here is derived from an EMBL/GenBank/DDBJ whole genome shotgun (WGS) entry which is preliminary data.</text>
</comment>
<protein>
    <submittedName>
        <fullName evidence="2">Spy/CpxP family protein refolding chaperone</fullName>
    </submittedName>
</protein>
<feature type="chain" id="PRO_5032846677" evidence="1">
    <location>
        <begin position="21"/>
        <end position="164"/>
    </location>
</feature>
<proteinExistence type="predicted"/>
<dbReference type="Proteomes" id="UP000588068">
    <property type="component" value="Unassembled WGS sequence"/>
</dbReference>
<evidence type="ECO:0000313" key="2">
    <source>
        <dbReference type="EMBL" id="MBB6091294.1"/>
    </source>
</evidence>
<dbReference type="EMBL" id="JACHHZ010000001">
    <property type="protein sequence ID" value="MBB6091294.1"/>
    <property type="molecule type" value="Genomic_DNA"/>
</dbReference>
<evidence type="ECO:0000313" key="3">
    <source>
        <dbReference type="Proteomes" id="UP000588068"/>
    </source>
</evidence>
<keyword evidence="1" id="KW-0732">Signal</keyword>
<feature type="signal peptide" evidence="1">
    <location>
        <begin position="1"/>
        <end position="20"/>
    </location>
</feature>
<organism evidence="2 3">
    <name type="scientific">Povalibacter uvarum</name>
    <dbReference type="NCBI Taxonomy" id="732238"/>
    <lineage>
        <taxon>Bacteria</taxon>
        <taxon>Pseudomonadati</taxon>
        <taxon>Pseudomonadota</taxon>
        <taxon>Gammaproteobacteria</taxon>
        <taxon>Steroidobacterales</taxon>
        <taxon>Steroidobacteraceae</taxon>
        <taxon>Povalibacter</taxon>
    </lineage>
</organism>
<accession>A0A841HFE1</accession>
<name>A0A841HFE1_9GAMM</name>
<evidence type="ECO:0000256" key="1">
    <source>
        <dbReference type="SAM" id="SignalP"/>
    </source>
</evidence>
<dbReference type="RefSeq" id="WP_184329101.1">
    <property type="nucleotide sequence ID" value="NZ_JACHHZ010000001.1"/>
</dbReference>
<reference evidence="2 3" key="1">
    <citation type="submission" date="2020-08" db="EMBL/GenBank/DDBJ databases">
        <title>Genomic Encyclopedia of Type Strains, Phase IV (KMG-IV): sequencing the most valuable type-strain genomes for metagenomic binning, comparative biology and taxonomic classification.</title>
        <authorList>
            <person name="Goeker M."/>
        </authorList>
    </citation>
    <scope>NUCLEOTIDE SEQUENCE [LARGE SCALE GENOMIC DNA]</scope>
    <source>
        <strain evidence="2 3">DSM 26723</strain>
    </source>
</reference>
<keyword evidence="3" id="KW-1185">Reference proteome</keyword>
<gene>
    <name evidence="2" type="ORF">HNQ60_000140</name>
</gene>